<name>A0ABZ2YAS8_9BACT</name>
<keyword evidence="2" id="KW-1185">Reference proteome</keyword>
<dbReference type="RefSeq" id="WP_369018259.1">
    <property type="nucleotide sequence ID" value="NZ_CP121689.1"/>
</dbReference>
<organism evidence="1 2">
    <name type="scientific">Thermatribacter velox</name>
    <dbReference type="NCBI Taxonomy" id="3039681"/>
    <lineage>
        <taxon>Bacteria</taxon>
        <taxon>Pseudomonadati</taxon>
        <taxon>Atribacterota</taxon>
        <taxon>Atribacteria</taxon>
        <taxon>Atribacterales</taxon>
        <taxon>Thermatribacteraceae</taxon>
        <taxon>Thermatribacter</taxon>
    </lineage>
</organism>
<dbReference type="InterPro" id="IPR002514">
    <property type="entry name" value="Transposase_8"/>
</dbReference>
<sequence length="89" mass="10480">MENGKSIKRQYDREFKSEILRLIKEEGHSVAQVARDFGIRDSLIYKWRKALREEPQEPLPGKGNLRKEEVYVRQLEKDLKRGLPKNGVS</sequence>
<dbReference type="Pfam" id="PF01527">
    <property type="entry name" value="HTH_Tnp_1"/>
    <property type="match status" value="1"/>
</dbReference>
<dbReference type="InterPro" id="IPR009057">
    <property type="entry name" value="Homeodomain-like_sf"/>
</dbReference>
<evidence type="ECO:0000313" key="1">
    <source>
        <dbReference type="EMBL" id="WZL76103.1"/>
    </source>
</evidence>
<dbReference type="Proteomes" id="UP001461341">
    <property type="component" value="Chromosome"/>
</dbReference>
<dbReference type="Gene3D" id="1.10.10.60">
    <property type="entry name" value="Homeodomain-like"/>
    <property type="match status" value="1"/>
</dbReference>
<accession>A0ABZ2YAS8</accession>
<proteinExistence type="predicted"/>
<protein>
    <submittedName>
        <fullName evidence="1">Transposase</fullName>
    </submittedName>
</protein>
<gene>
    <name evidence="1" type="ORF">QBE54_11100</name>
</gene>
<evidence type="ECO:0000313" key="2">
    <source>
        <dbReference type="Proteomes" id="UP001461341"/>
    </source>
</evidence>
<dbReference type="EMBL" id="CP121689">
    <property type="protein sequence ID" value="WZL76103.1"/>
    <property type="molecule type" value="Genomic_DNA"/>
</dbReference>
<reference evidence="1 2" key="1">
    <citation type="submission" date="2023-03" db="EMBL/GenBank/DDBJ databases">
        <title>Novel Species.</title>
        <authorList>
            <person name="Ma S."/>
        </authorList>
    </citation>
    <scope>NUCLEOTIDE SEQUENCE [LARGE SCALE GENOMIC DNA]</scope>
    <source>
        <strain evidence="1 2">B11</strain>
    </source>
</reference>
<dbReference type="SUPFAM" id="SSF46689">
    <property type="entry name" value="Homeodomain-like"/>
    <property type="match status" value="1"/>
</dbReference>